<dbReference type="SUPFAM" id="SSF52540">
    <property type="entry name" value="P-loop containing nucleoside triphosphate hydrolases"/>
    <property type="match status" value="1"/>
</dbReference>
<dbReference type="AlphaFoldDB" id="A0A0N0BQ76"/>
<evidence type="ECO:0000259" key="3">
    <source>
        <dbReference type="Pfam" id="PF13614"/>
    </source>
</evidence>
<dbReference type="PANTHER" id="PTHR43384:SF6">
    <property type="entry name" value="SEPTUM SITE-DETERMINING PROTEIN MIND HOMOLOG, CHLOROPLASTIC"/>
    <property type="match status" value="1"/>
</dbReference>
<keyword evidence="5" id="KW-1185">Reference proteome</keyword>
<accession>A0A0N0BQ76</accession>
<sequence length="242" mass="24802">MGVSTLAFVGCTGGAGTTRLTVETAATLARSGRSVAVVDAAFGTQGLATYVGGRIDADVTAVAVGDASVDDALVEWDIDADGRVALCPAHAPFERLARAKSAESAQTLERAIEELAGRFDHVLLDVPPIASNQAVAAATTAQRRVLVVPASQRGSDLLPRQQGRLRDIGAPATAVVAARVDGDDAEPVEDAAHTVGHIGADAPRPLATDPDTEVAPAVAAMTEDLLDVDLGLTFEDDGLFSR</sequence>
<dbReference type="EMBL" id="LIUF01000001">
    <property type="protein sequence ID" value="KOX95000.1"/>
    <property type="molecule type" value="Genomic_DNA"/>
</dbReference>
<reference evidence="4 5" key="1">
    <citation type="submission" date="2015-08" db="EMBL/GenBank/DDBJ databases">
        <title>Genomes of Isolates from Cabo Rojo, PR.</title>
        <authorList>
            <person name="Sanchez-Nieves R.L."/>
            <person name="Montalvo-Rodriguez R."/>
        </authorList>
    </citation>
    <scope>NUCLEOTIDE SEQUENCE [LARGE SCALE GENOMIC DNA]</scope>
    <source>
        <strain evidence="4 5">SL3</strain>
    </source>
</reference>
<gene>
    <name evidence="4" type="ORF">AMS69_03840</name>
</gene>
<keyword evidence="1" id="KW-0547">Nucleotide-binding</keyword>
<dbReference type="RefSeq" id="WP_053966761.1">
    <property type="nucleotide sequence ID" value="NZ_LIUF01000001.1"/>
</dbReference>
<dbReference type="OrthoDB" id="313523at2157"/>
<dbReference type="InterPro" id="IPR027417">
    <property type="entry name" value="P-loop_NTPase"/>
</dbReference>
<keyword evidence="2" id="KW-0067">ATP-binding</keyword>
<dbReference type="GO" id="GO:0051782">
    <property type="term" value="P:negative regulation of cell division"/>
    <property type="evidence" value="ECO:0007669"/>
    <property type="project" value="TreeGrafter"/>
</dbReference>
<dbReference type="InterPro" id="IPR025669">
    <property type="entry name" value="AAA_dom"/>
</dbReference>
<organism evidence="4 5">
    <name type="scientific">Haloarcula rubripromontorii</name>
    <dbReference type="NCBI Taxonomy" id="1705562"/>
    <lineage>
        <taxon>Archaea</taxon>
        <taxon>Methanobacteriati</taxon>
        <taxon>Methanobacteriota</taxon>
        <taxon>Stenosarchaea group</taxon>
        <taxon>Halobacteria</taxon>
        <taxon>Halobacteriales</taxon>
        <taxon>Haloarculaceae</taxon>
        <taxon>Haloarcula</taxon>
    </lineage>
</organism>
<dbReference type="GO" id="GO:0016887">
    <property type="term" value="F:ATP hydrolysis activity"/>
    <property type="evidence" value="ECO:0007669"/>
    <property type="project" value="TreeGrafter"/>
</dbReference>
<feature type="domain" description="AAA" evidence="3">
    <location>
        <begin position="6"/>
        <end position="149"/>
    </location>
</feature>
<dbReference type="GO" id="GO:0051301">
    <property type="term" value="P:cell division"/>
    <property type="evidence" value="ECO:0007669"/>
    <property type="project" value="UniProtKB-KW"/>
</dbReference>
<dbReference type="STRING" id="1705562.AMS69_03840"/>
<dbReference type="GO" id="GO:0005524">
    <property type="term" value="F:ATP binding"/>
    <property type="evidence" value="ECO:0007669"/>
    <property type="project" value="UniProtKB-KW"/>
</dbReference>
<comment type="caution">
    <text evidence="4">The sequence shown here is derived from an EMBL/GenBank/DDBJ whole genome shotgun (WGS) entry which is preliminary data.</text>
</comment>
<name>A0A0N0BQ76_9EURY</name>
<dbReference type="InterPro" id="IPR050625">
    <property type="entry name" value="ParA/MinD_ATPase"/>
</dbReference>
<keyword evidence="4" id="KW-0132">Cell division</keyword>
<proteinExistence type="predicted"/>
<dbReference type="GO" id="GO:0005829">
    <property type="term" value="C:cytosol"/>
    <property type="evidence" value="ECO:0007669"/>
    <property type="project" value="TreeGrafter"/>
</dbReference>
<evidence type="ECO:0000313" key="4">
    <source>
        <dbReference type="EMBL" id="KOX95000.1"/>
    </source>
</evidence>
<dbReference type="Proteomes" id="UP000037729">
    <property type="component" value="Unassembled WGS sequence"/>
</dbReference>
<evidence type="ECO:0000256" key="2">
    <source>
        <dbReference type="ARBA" id="ARBA00022840"/>
    </source>
</evidence>
<keyword evidence="4" id="KW-0131">Cell cycle</keyword>
<dbReference type="Pfam" id="PF13614">
    <property type="entry name" value="AAA_31"/>
    <property type="match status" value="1"/>
</dbReference>
<dbReference type="PATRIC" id="fig|1705562.3.peg.1735"/>
<evidence type="ECO:0000256" key="1">
    <source>
        <dbReference type="ARBA" id="ARBA00022741"/>
    </source>
</evidence>
<dbReference type="PANTHER" id="PTHR43384">
    <property type="entry name" value="SEPTUM SITE-DETERMINING PROTEIN MIND HOMOLOG, CHLOROPLASTIC-RELATED"/>
    <property type="match status" value="1"/>
</dbReference>
<dbReference type="Gene3D" id="3.40.50.300">
    <property type="entry name" value="P-loop containing nucleotide triphosphate hydrolases"/>
    <property type="match status" value="1"/>
</dbReference>
<protein>
    <submittedName>
        <fullName evidence="4">Cell division inhibitor</fullName>
    </submittedName>
</protein>
<dbReference type="GO" id="GO:0009898">
    <property type="term" value="C:cytoplasmic side of plasma membrane"/>
    <property type="evidence" value="ECO:0007669"/>
    <property type="project" value="TreeGrafter"/>
</dbReference>
<evidence type="ECO:0000313" key="5">
    <source>
        <dbReference type="Proteomes" id="UP000037729"/>
    </source>
</evidence>